<dbReference type="PANTHER" id="PTHR43245">
    <property type="entry name" value="BIFUNCTIONAL POLYMYXIN RESISTANCE PROTEIN ARNA"/>
    <property type="match status" value="1"/>
</dbReference>
<dbReference type="SUPFAM" id="SSF51735">
    <property type="entry name" value="NAD(P)-binding Rossmann-fold domains"/>
    <property type="match status" value="1"/>
</dbReference>
<reference evidence="4 5" key="1">
    <citation type="submission" date="2017-12" db="EMBL/GenBank/DDBJ databases">
        <authorList>
            <person name="Paulsen S."/>
            <person name="Gram L.K."/>
        </authorList>
    </citation>
    <scope>NUCLEOTIDE SEQUENCE [LARGE SCALE GENOMIC DNA]</scope>
    <source>
        <strain evidence="3 5">S2231</strain>
        <strain evidence="2 4">S2233</strain>
    </source>
</reference>
<dbReference type="PANTHER" id="PTHR43245:SF13">
    <property type="entry name" value="UDP-D-APIOSE_UDP-D-XYLOSE SYNTHASE 2"/>
    <property type="match status" value="1"/>
</dbReference>
<dbReference type="RefSeq" id="WP_138595125.1">
    <property type="nucleotide sequence ID" value="NZ_PNCK01000016.1"/>
</dbReference>
<dbReference type="InterPro" id="IPR050177">
    <property type="entry name" value="Lipid_A_modif_metabolic_enz"/>
</dbReference>
<keyword evidence="4" id="KW-1185">Reference proteome</keyword>
<reference evidence="4 5" key="2">
    <citation type="submission" date="2019-06" db="EMBL/GenBank/DDBJ databases">
        <title>Co-occurence of chitin degradation, pigmentation and bioactivity in marine Pseudoalteromonas.</title>
        <authorList>
            <person name="Sonnenschein E.C."/>
            <person name="Bech P.K."/>
        </authorList>
    </citation>
    <scope>NUCLEOTIDE SEQUENCE [LARGE SCALE GENOMIC DNA]</scope>
    <source>
        <strain evidence="5">S2231</strain>
        <strain evidence="2 4">S2233</strain>
    </source>
</reference>
<protein>
    <recommendedName>
        <fullName evidence="1">NAD-dependent epimerase/dehydratase domain-containing protein</fullName>
    </recommendedName>
</protein>
<accession>A0A5S3XQY6</accession>
<proteinExistence type="predicted"/>
<reference evidence="3" key="3">
    <citation type="submission" date="2019-09" db="EMBL/GenBank/DDBJ databases">
        <title>Co-occurence of chitin degradation, pigmentation and bioactivity in marine Pseudoalteromonas.</title>
        <authorList>
            <person name="Sonnenschein E.C."/>
            <person name="Bech P.K."/>
        </authorList>
    </citation>
    <scope>NUCLEOTIDE SEQUENCE</scope>
    <source>
        <strain evidence="3">S2231</strain>
    </source>
</reference>
<organism evidence="3 5">
    <name type="scientific">Pseudoalteromonas citrea</name>
    <dbReference type="NCBI Taxonomy" id="43655"/>
    <lineage>
        <taxon>Bacteria</taxon>
        <taxon>Pseudomonadati</taxon>
        <taxon>Pseudomonadota</taxon>
        <taxon>Gammaproteobacteria</taxon>
        <taxon>Alteromonadales</taxon>
        <taxon>Pseudoalteromonadaceae</taxon>
        <taxon>Pseudoalteromonas</taxon>
    </lineage>
</organism>
<name>A0A5S3XQY6_9GAMM</name>
<dbReference type="Pfam" id="PF01370">
    <property type="entry name" value="Epimerase"/>
    <property type="match status" value="1"/>
</dbReference>
<dbReference type="AlphaFoldDB" id="A0A5S3XQY6"/>
<dbReference type="Proteomes" id="UP000305730">
    <property type="component" value="Unassembled WGS sequence"/>
</dbReference>
<evidence type="ECO:0000313" key="3">
    <source>
        <dbReference type="EMBL" id="TMP59099.1"/>
    </source>
</evidence>
<comment type="caution">
    <text evidence="3">The sequence shown here is derived from an EMBL/GenBank/DDBJ whole genome shotgun (WGS) entry which is preliminary data.</text>
</comment>
<sequence>MGKIIIIGASGFLGKKITDNLIERELICVDLNDKPLDLTLNNESRWVKADYTKDDISDFLKSITLKDTTLIHLATTQFPSEAELNIGKDIKDNVLATLMLFDKFYSYGGEKIIFASSSGAMYSGKNKKNIESEAKPYSIYACTKLTVENYLRAISSRYKKRAISLRIANPFDLHNLEIQKHGVVPLFYNIVKKGGTISLYNYGIQKDFVYIEDVVDAFEKAITYCGEKDTFNISTNTSISLEEIIVLFEKKLNSAVKITYTNEVYPVMTHGAICNRTANQELKWRPTLLLNAAINDL</sequence>
<dbReference type="Proteomes" id="UP000307706">
    <property type="component" value="Unassembled WGS sequence"/>
</dbReference>
<gene>
    <name evidence="3" type="ORF">CWB96_11080</name>
    <name evidence="2" type="ORF">CWB97_03725</name>
</gene>
<dbReference type="InterPro" id="IPR036291">
    <property type="entry name" value="NAD(P)-bd_dom_sf"/>
</dbReference>
<evidence type="ECO:0000313" key="4">
    <source>
        <dbReference type="Proteomes" id="UP000305730"/>
    </source>
</evidence>
<dbReference type="OrthoDB" id="9803010at2"/>
<dbReference type="EMBL" id="PNCK01000016">
    <property type="protein sequence ID" value="TMP45720.1"/>
    <property type="molecule type" value="Genomic_DNA"/>
</dbReference>
<evidence type="ECO:0000259" key="1">
    <source>
        <dbReference type="Pfam" id="PF01370"/>
    </source>
</evidence>
<dbReference type="InterPro" id="IPR001509">
    <property type="entry name" value="Epimerase_deHydtase"/>
</dbReference>
<feature type="domain" description="NAD-dependent epimerase/dehydratase" evidence="1">
    <location>
        <begin position="4"/>
        <end position="233"/>
    </location>
</feature>
<evidence type="ECO:0000313" key="2">
    <source>
        <dbReference type="EMBL" id="TMP45720.1"/>
    </source>
</evidence>
<evidence type="ECO:0000313" key="5">
    <source>
        <dbReference type="Proteomes" id="UP000307706"/>
    </source>
</evidence>
<dbReference type="Gene3D" id="3.40.50.720">
    <property type="entry name" value="NAD(P)-binding Rossmann-like Domain"/>
    <property type="match status" value="1"/>
</dbReference>
<dbReference type="EMBL" id="PNCL01000050">
    <property type="protein sequence ID" value="TMP59099.1"/>
    <property type="molecule type" value="Genomic_DNA"/>
</dbReference>